<organism evidence="5 6">
    <name type="scientific">Akkermansia biwaensis</name>
    <dbReference type="NCBI Taxonomy" id="2946555"/>
    <lineage>
        <taxon>Bacteria</taxon>
        <taxon>Pseudomonadati</taxon>
        <taxon>Verrucomicrobiota</taxon>
        <taxon>Verrucomicrobiia</taxon>
        <taxon>Verrucomicrobiales</taxon>
        <taxon>Akkermansiaceae</taxon>
        <taxon>Akkermansia</taxon>
    </lineage>
</organism>
<accession>A0ABN6QNL7</accession>
<dbReference type="InterPro" id="IPR020991">
    <property type="entry name" value="Connector_podovirus"/>
</dbReference>
<keyword evidence="6" id="KW-1185">Reference proteome</keyword>
<feature type="region of interest" description="Disordered" evidence="4">
    <location>
        <begin position="513"/>
        <end position="532"/>
    </location>
</feature>
<dbReference type="Pfam" id="PF12236">
    <property type="entry name" value="Head-tail_con"/>
    <property type="match status" value="1"/>
</dbReference>
<evidence type="ECO:0008006" key="7">
    <source>
        <dbReference type="Google" id="ProtNLM"/>
    </source>
</evidence>
<protein>
    <recommendedName>
        <fullName evidence="7">Bacteriophage head to tail connecting protein</fullName>
    </recommendedName>
</protein>
<evidence type="ECO:0000256" key="1">
    <source>
        <dbReference type="ARBA" id="ARBA00004328"/>
    </source>
</evidence>
<proteinExistence type="predicted"/>
<keyword evidence="3" id="KW-0231">Viral genome packaging</keyword>
<keyword evidence="2" id="KW-1188">Viral release from host cell</keyword>
<evidence type="ECO:0000313" key="5">
    <source>
        <dbReference type="EMBL" id="BDL44882.1"/>
    </source>
</evidence>
<dbReference type="Proteomes" id="UP001062263">
    <property type="component" value="Chromosome"/>
</dbReference>
<reference evidence="5" key="1">
    <citation type="submission" date="2022-06" db="EMBL/GenBank/DDBJ databases">
        <title>Akkermansia biwalacus sp. nov., an anaerobic mucin-degrading bacterium isolated from human intestine.</title>
        <authorList>
            <person name="Kobayashi Y."/>
            <person name="Inoue S."/>
            <person name="Kawahara T."/>
            <person name="Kohda N."/>
        </authorList>
    </citation>
    <scope>NUCLEOTIDE SEQUENCE</scope>
    <source>
        <strain evidence="5">WON2089</strain>
    </source>
</reference>
<dbReference type="EMBL" id="AP025943">
    <property type="protein sequence ID" value="BDL44882.1"/>
    <property type="molecule type" value="Genomic_DNA"/>
</dbReference>
<evidence type="ECO:0000256" key="2">
    <source>
        <dbReference type="ARBA" id="ARBA00022612"/>
    </source>
</evidence>
<sequence length="545" mass="61876">MEERIAELTSVYKALAAQRAPWETWWDRLRDYVLPRRLNREGEVSLPSRDAMDRMTDTTAVEACQKLASGHMSYITPSHDVWFKWSAPDDQGGDEAEAWYNQCSEVALKELSVSNFYTEIHECFLDRVALGTGSLFTGTSADGRLLFTNIPCGQFACAENAEGRVDTYVREFTFTAHQARSMFGLKALGPRAREVLERGGNPYATSLRFLHVVRPRTRRSRRRVQASHMPFESVYLSLDDQVIVEEGGYMEFPYLVTRFLKWGNGPYGLAPGRLVFPAIQQAQFLNRILDTLGEVAAFPRILELASQIGEVDLRAGGRTVITPEAASLHLPREWATQGRYDIGMDRLAQKQEAIKRAYYLPMLELWSGHHGSMTATEVMARENERVLMFSPSFTLFVSDLYSTMARIFSLLFRMGKFPRPPRAVLRQGRDGTMQVGEPRVVYQSKIALVLRRLQNEGMDRSLQRLNMMMQAAPDLADHVDWDACFRLSARVEGAPESMLKPWADVQAMRRRRQALQQAAEQEPAGEEDPYASLDPLLSQLTAIQE</sequence>
<dbReference type="RefSeq" id="WP_215435095.1">
    <property type="nucleotide sequence ID" value="NZ_AP025943.1"/>
</dbReference>
<evidence type="ECO:0000313" key="6">
    <source>
        <dbReference type="Proteomes" id="UP001062263"/>
    </source>
</evidence>
<comment type="subcellular location">
    <subcellularLocation>
        <location evidence="1">Virion</location>
    </subcellularLocation>
</comment>
<name>A0ABN6QNL7_9BACT</name>
<evidence type="ECO:0000256" key="3">
    <source>
        <dbReference type="ARBA" id="ARBA00023219"/>
    </source>
</evidence>
<evidence type="ECO:0000256" key="4">
    <source>
        <dbReference type="SAM" id="MobiDB-lite"/>
    </source>
</evidence>
<gene>
    <name evidence="5" type="ORF">Abiwalacus_24560</name>
</gene>